<organism evidence="2 3">
    <name type="scientific">Ophiocordyceps sinensis</name>
    <dbReference type="NCBI Taxonomy" id="72228"/>
    <lineage>
        <taxon>Eukaryota</taxon>
        <taxon>Fungi</taxon>
        <taxon>Dikarya</taxon>
        <taxon>Ascomycota</taxon>
        <taxon>Pezizomycotina</taxon>
        <taxon>Sordariomycetes</taxon>
        <taxon>Hypocreomycetidae</taxon>
        <taxon>Hypocreales</taxon>
        <taxon>Ophiocordycipitaceae</taxon>
        <taxon>Ophiocordyceps</taxon>
    </lineage>
</organism>
<reference evidence="2 3" key="1">
    <citation type="journal article" date="2020" name="Genome Biol. Evol.">
        <title>A new high-quality draft genome assembly of the Chinese cordyceps Ophiocordyceps sinensis.</title>
        <authorList>
            <person name="Shu R."/>
            <person name="Zhang J."/>
            <person name="Meng Q."/>
            <person name="Zhang H."/>
            <person name="Zhou G."/>
            <person name="Li M."/>
            <person name="Wu P."/>
            <person name="Zhao Y."/>
            <person name="Chen C."/>
            <person name="Qin Q."/>
        </authorList>
    </citation>
    <scope>NUCLEOTIDE SEQUENCE [LARGE SCALE GENOMIC DNA]</scope>
    <source>
        <strain evidence="2 3">IOZ07</strain>
    </source>
</reference>
<comment type="caution">
    <text evidence="2">The sequence shown here is derived from an EMBL/GenBank/DDBJ whole genome shotgun (WGS) entry which is preliminary data.</text>
</comment>
<keyword evidence="3" id="KW-1185">Reference proteome</keyword>
<protein>
    <submittedName>
        <fullName evidence="2">Uncharacterized protein</fullName>
    </submittedName>
</protein>
<accession>A0A8H4V5Y0</accession>
<evidence type="ECO:0000313" key="2">
    <source>
        <dbReference type="EMBL" id="KAF4509177.1"/>
    </source>
</evidence>
<evidence type="ECO:0000256" key="1">
    <source>
        <dbReference type="SAM" id="MobiDB-lite"/>
    </source>
</evidence>
<dbReference type="AlphaFoldDB" id="A0A8H4V5Y0"/>
<sequence>MHRVLAQQVDAKLLARLGEAQQAVEGEDVSEDPAALVEVREAQELERRLLRAWLKGAALGRLVIVVYALVLLVQGRVEDLAPEPGGGEHGADDGPELDVSVVELWRHGPLQLHLASLEAVGEGPGQSCSRMGVYSCTHSYFWLLGFSSRGELPDSSSFSSALTFVPTMRPIMGLKCLTQVVGPSVYICACGGSEGPSSSMLMVSRGVMCASEESRLARPLSRKALLLIMRFFAPNSLPGGGKPSQPSKMWGTRTVTLPRRSSPSRESSSYRRHLRVKPEGGTLATIHSSSHSGSRVRLRVLVRCVRSGSSRWRLGLEALSVAVR</sequence>
<proteinExistence type="predicted"/>
<gene>
    <name evidence="2" type="ORF">G6O67_005465</name>
</gene>
<dbReference type="OrthoDB" id="73919at2759"/>
<feature type="region of interest" description="Disordered" evidence="1">
    <location>
        <begin position="238"/>
        <end position="274"/>
    </location>
</feature>
<evidence type="ECO:0000313" key="3">
    <source>
        <dbReference type="Proteomes" id="UP000557566"/>
    </source>
</evidence>
<dbReference type="Proteomes" id="UP000557566">
    <property type="component" value="Unassembled WGS sequence"/>
</dbReference>
<dbReference type="EMBL" id="JAAVMX010000005">
    <property type="protein sequence ID" value="KAF4509177.1"/>
    <property type="molecule type" value="Genomic_DNA"/>
</dbReference>
<name>A0A8H4V5Y0_9HYPO</name>